<feature type="domain" description="EGF-like" evidence="3">
    <location>
        <begin position="118"/>
        <end position="158"/>
    </location>
</feature>
<dbReference type="OMA" id="RENPIAH"/>
<keyword evidence="1" id="KW-0245">EGF-like domain</keyword>
<dbReference type="PROSITE" id="PS01186">
    <property type="entry name" value="EGF_2"/>
    <property type="match status" value="1"/>
</dbReference>
<dbReference type="PROSITE" id="PS00022">
    <property type="entry name" value="EGF_1"/>
    <property type="match status" value="1"/>
</dbReference>
<evidence type="ECO:0000313" key="4">
    <source>
        <dbReference type="EnsemblMetazoa" id="XP_038053635.1"/>
    </source>
</evidence>
<keyword evidence="5" id="KW-1185">Reference proteome</keyword>
<dbReference type="SUPFAM" id="SSF82671">
    <property type="entry name" value="SEA domain"/>
    <property type="match status" value="1"/>
</dbReference>
<organism evidence="4 5">
    <name type="scientific">Patiria miniata</name>
    <name type="common">Bat star</name>
    <name type="synonym">Asterina miniata</name>
    <dbReference type="NCBI Taxonomy" id="46514"/>
    <lineage>
        <taxon>Eukaryota</taxon>
        <taxon>Metazoa</taxon>
        <taxon>Echinodermata</taxon>
        <taxon>Eleutherozoa</taxon>
        <taxon>Asterozoa</taxon>
        <taxon>Asteroidea</taxon>
        <taxon>Valvatacea</taxon>
        <taxon>Valvatida</taxon>
        <taxon>Asterinidae</taxon>
        <taxon>Patiria</taxon>
    </lineage>
</organism>
<evidence type="ECO:0000256" key="1">
    <source>
        <dbReference type="PROSITE-ProRule" id="PRU00076"/>
    </source>
</evidence>
<feature type="disulfide bond" evidence="1">
    <location>
        <begin position="148"/>
        <end position="157"/>
    </location>
</feature>
<reference evidence="4" key="1">
    <citation type="submission" date="2022-11" db="UniProtKB">
        <authorList>
            <consortium name="EnsemblMetazoa"/>
        </authorList>
    </citation>
    <scope>IDENTIFICATION</scope>
</reference>
<keyword evidence="2" id="KW-1133">Transmembrane helix</keyword>
<dbReference type="Gene3D" id="2.10.25.10">
    <property type="entry name" value="Laminin"/>
    <property type="match status" value="1"/>
</dbReference>
<comment type="caution">
    <text evidence="1">Lacks conserved residue(s) required for the propagation of feature annotation.</text>
</comment>
<dbReference type="AlphaFoldDB" id="A0A913ZR64"/>
<keyword evidence="2" id="KW-0812">Transmembrane</keyword>
<dbReference type="RefSeq" id="XP_038053625.1">
    <property type="nucleotide sequence ID" value="XM_038197697.1"/>
</dbReference>
<dbReference type="InterPro" id="IPR000742">
    <property type="entry name" value="EGF"/>
</dbReference>
<dbReference type="EnsemblMetazoa" id="XM_038197707.1">
    <property type="protein sequence ID" value="XP_038053635.1"/>
    <property type="gene ID" value="LOC119726094"/>
</dbReference>
<dbReference type="SMART" id="SM00181">
    <property type="entry name" value="EGF"/>
    <property type="match status" value="1"/>
</dbReference>
<keyword evidence="1" id="KW-1015">Disulfide bond</keyword>
<dbReference type="GeneID" id="119726082"/>
<dbReference type="SUPFAM" id="SSF57196">
    <property type="entry name" value="EGF/Laminin"/>
    <property type="match status" value="1"/>
</dbReference>
<dbReference type="Proteomes" id="UP000887568">
    <property type="component" value="Unplaced"/>
</dbReference>
<dbReference type="Pfam" id="PF00008">
    <property type="entry name" value="EGF"/>
    <property type="match status" value="1"/>
</dbReference>
<dbReference type="RefSeq" id="XP_038053635.1">
    <property type="nucleotide sequence ID" value="XM_038197707.1"/>
</dbReference>
<evidence type="ECO:0000259" key="3">
    <source>
        <dbReference type="PROSITE" id="PS50026"/>
    </source>
</evidence>
<dbReference type="GeneID" id="119726094"/>
<feature type="transmembrane region" description="Helical" evidence="2">
    <location>
        <begin position="168"/>
        <end position="194"/>
    </location>
</feature>
<name>A0A913ZR64_PATMI</name>
<protein>
    <recommendedName>
        <fullName evidence="3">EGF-like domain-containing protein</fullName>
    </recommendedName>
</protein>
<evidence type="ECO:0000313" key="5">
    <source>
        <dbReference type="Proteomes" id="UP000887568"/>
    </source>
</evidence>
<evidence type="ECO:0000256" key="2">
    <source>
        <dbReference type="SAM" id="Phobius"/>
    </source>
</evidence>
<accession>A0A913ZR64</accession>
<sequence length="293" mass="32510">MEFSCQLRILELNGAPAVFNSRLADSNSQEFRDVVIIIRQAVIAALRRSPRTSNVVDYVVISVRDGSLLVNGVARFPLNSVIESATIREVLRDDAIANNGQIDNSLTIDPSGLVVTARTEACPAYRCQNGGDCTRTGSFPDYVYTCECPDGYTGTSCEETDEPGNGGIIATVTTAGALLLCSIVVMLCACVIKAGRSASQRRRRFAQQDMDHARQRYRYGVRNWTRPAIMPRTISAMDDGSMDDARAFYGAYDYSTNYRREDGFSGPYSPYMIPGPALMRRMDQEMMRDDFLY</sequence>
<dbReference type="CDD" id="cd00054">
    <property type="entry name" value="EGF_CA"/>
    <property type="match status" value="1"/>
</dbReference>
<keyword evidence="2" id="KW-0472">Membrane</keyword>
<dbReference type="EnsemblMetazoa" id="XM_038197697.1">
    <property type="protein sequence ID" value="XP_038053625.1"/>
    <property type="gene ID" value="LOC119726082"/>
</dbReference>
<proteinExistence type="predicted"/>
<dbReference type="InterPro" id="IPR036364">
    <property type="entry name" value="SEA_dom_sf"/>
</dbReference>
<dbReference type="PROSITE" id="PS50026">
    <property type="entry name" value="EGF_3"/>
    <property type="match status" value="1"/>
</dbReference>